<gene>
    <name evidence="15" type="ORF">PPROV_000006800</name>
</gene>
<comment type="caution">
    <text evidence="15">The sequence shown here is derived from an EMBL/GenBank/DDBJ whole genome shotgun (WGS) entry which is preliminary data.</text>
</comment>
<evidence type="ECO:0000256" key="4">
    <source>
        <dbReference type="ARBA" id="ARBA00022679"/>
    </source>
</evidence>
<keyword evidence="6" id="KW-0479">Metal-binding</keyword>
<dbReference type="SMART" id="SM00184">
    <property type="entry name" value="RING"/>
    <property type="match status" value="1"/>
</dbReference>
<evidence type="ECO:0000256" key="10">
    <source>
        <dbReference type="ARBA" id="ARBA00023288"/>
    </source>
</evidence>
<feature type="compositionally biased region" description="Low complexity" evidence="13">
    <location>
        <begin position="40"/>
        <end position="90"/>
    </location>
</feature>
<feature type="domain" description="RING-type" evidence="14">
    <location>
        <begin position="367"/>
        <end position="406"/>
    </location>
</feature>
<evidence type="ECO:0000313" key="16">
    <source>
        <dbReference type="Proteomes" id="UP000660262"/>
    </source>
</evidence>
<evidence type="ECO:0000313" key="15">
    <source>
        <dbReference type="EMBL" id="GHP01312.1"/>
    </source>
</evidence>
<name>A0A830H469_9CHLO</name>
<keyword evidence="10" id="KW-0449">Lipoprotein</keyword>
<reference evidence="15" key="1">
    <citation type="submission" date="2020-10" db="EMBL/GenBank/DDBJ databases">
        <title>Unveiling of a novel bifunctional photoreceptor, Dualchrome1, isolated from a cosmopolitan green alga.</title>
        <authorList>
            <person name="Suzuki S."/>
            <person name="Kawachi M."/>
        </authorList>
    </citation>
    <scope>NUCLEOTIDE SEQUENCE</scope>
    <source>
        <strain evidence="15">NIES 2893</strain>
    </source>
</reference>
<comment type="similarity">
    <text evidence="11">Belongs to the RING-type zinc finger family. LOG2 subfamily.</text>
</comment>
<keyword evidence="8" id="KW-0833">Ubl conjugation pathway</keyword>
<evidence type="ECO:0000256" key="11">
    <source>
        <dbReference type="ARBA" id="ARBA00025721"/>
    </source>
</evidence>
<dbReference type="GO" id="GO:0016567">
    <property type="term" value="P:protein ubiquitination"/>
    <property type="evidence" value="ECO:0007669"/>
    <property type="project" value="TreeGrafter"/>
</dbReference>
<dbReference type="EMBL" id="BNJQ01000001">
    <property type="protein sequence ID" value="GHP01312.1"/>
    <property type="molecule type" value="Genomic_DNA"/>
</dbReference>
<evidence type="ECO:0000256" key="6">
    <source>
        <dbReference type="ARBA" id="ARBA00022723"/>
    </source>
</evidence>
<feature type="compositionally biased region" description="Low complexity" evidence="13">
    <location>
        <begin position="1"/>
        <end position="26"/>
    </location>
</feature>
<dbReference type="PROSITE" id="PS50089">
    <property type="entry name" value="ZF_RING_2"/>
    <property type="match status" value="1"/>
</dbReference>
<evidence type="ECO:0000256" key="12">
    <source>
        <dbReference type="PROSITE-ProRule" id="PRU00175"/>
    </source>
</evidence>
<comment type="pathway">
    <text evidence="2">Protein modification; protein ubiquitination.</text>
</comment>
<dbReference type="FunFam" id="3.30.40.10:FF:000115">
    <property type="entry name" value="probable E3 ubiquitin-protein ligase LOG2"/>
    <property type="match status" value="1"/>
</dbReference>
<dbReference type="InterPro" id="IPR001841">
    <property type="entry name" value="Znf_RING"/>
</dbReference>
<evidence type="ECO:0000256" key="8">
    <source>
        <dbReference type="ARBA" id="ARBA00022786"/>
    </source>
</evidence>
<accession>A0A830H469</accession>
<keyword evidence="4" id="KW-0808">Transferase</keyword>
<proteinExistence type="inferred from homology"/>
<feature type="region of interest" description="Disordered" evidence="13">
    <location>
        <begin position="1"/>
        <end position="90"/>
    </location>
</feature>
<comment type="catalytic activity">
    <reaction evidence="1">
        <text>S-ubiquitinyl-[E2 ubiquitin-conjugating enzyme]-L-cysteine + [acceptor protein]-L-lysine = [E2 ubiquitin-conjugating enzyme]-L-cysteine + N(6)-ubiquitinyl-[acceptor protein]-L-lysine.</text>
        <dbReference type="EC" id="2.3.2.27"/>
    </reaction>
</comment>
<protein>
    <recommendedName>
        <fullName evidence="3">RING-type E3 ubiquitin transferase</fullName>
        <ecNumber evidence="3">2.3.2.27</ecNumber>
    </recommendedName>
</protein>
<evidence type="ECO:0000256" key="2">
    <source>
        <dbReference type="ARBA" id="ARBA00004906"/>
    </source>
</evidence>
<dbReference type="GO" id="GO:0008270">
    <property type="term" value="F:zinc ion binding"/>
    <property type="evidence" value="ECO:0007669"/>
    <property type="project" value="UniProtKB-KW"/>
</dbReference>
<dbReference type="SUPFAM" id="SSF57850">
    <property type="entry name" value="RING/U-box"/>
    <property type="match status" value="1"/>
</dbReference>
<dbReference type="AlphaFoldDB" id="A0A830H469"/>
<dbReference type="OrthoDB" id="1711136at2759"/>
<keyword evidence="16" id="KW-1185">Reference proteome</keyword>
<keyword evidence="9" id="KW-0862">Zinc</keyword>
<evidence type="ECO:0000256" key="7">
    <source>
        <dbReference type="ARBA" id="ARBA00022771"/>
    </source>
</evidence>
<keyword evidence="5" id="KW-0519">Myristate</keyword>
<dbReference type="Pfam" id="PF13920">
    <property type="entry name" value="zf-C3HC4_3"/>
    <property type="match status" value="1"/>
</dbReference>
<evidence type="ECO:0000259" key="14">
    <source>
        <dbReference type="PROSITE" id="PS50089"/>
    </source>
</evidence>
<dbReference type="PANTHER" id="PTHR22996">
    <property type="entry name" value="MAHOGUNIN"/>
    <property type="match status" value="1"/>
</dbReference>
<dbReference type="Proteomes" id="UP000660262">
    <property type="component" value="Unassembled WGS sequence"/>
</dbReference>
<dbReference type="InterPro" id="IPR045194">
    <property type="entry name" value="MGRN1/RNF157-like"/>
</dbReference>
<dbReference type="Pfam" id="PF26192">
    <property type="entry name" value="RNF157-like_N"/>
    <property type="match status" value="1"/>
</dbReference>
<dbReference type="EC" id="2.3.2.27" evidence="3"/>
<dbReference type="GO" id="GO:0061630">
    <property type="term" value="F:ubiquitin protein ligase activity"/>
    <property type="evidence" value="ECO:0007669"/>
    <property type="project" value="UniProtKB-EC"/>
</dbReference>
<feature type="compositionally biased region" description="Gly residues" evidence="13">
    <location>
        <begin position="27"/>
        <end position="39"/>
    </location>
</feature>
<evidence type="ECO:0000256" key="13">
    <source>
        <dbReference type="SAM" id="MobiDB-lite"/>
    </source>
</evidence>
<keyword evidence="7 12" id="KW-0863">Zinc-finger</keyword>
<dbReference type="InterPro" id="IPR013083">
    <property type="entry name" value="Znf_RING/FYVE/PHD"/>
</dbReference>
<dbReference type="PANTHER" id="PTHR22996:SF0">
    <property type="entry name" value="RE60872P-RELATED"/>
    <property type="match status" value="1"/>
</dbReference>
<sequence>MGAGQSRRNSNASNRRGNAANGPPGNSTGGGGGGGGGYPGVAQNQQQQQQPPPQYVQYWQAGQQPPPQTQQQLQQQPTQQQQQYQHQQSNGQQALYYMQNTQQNQRYVPSPYPAPFVPTPYVPYQGNVQQHQYPMQHQAPPTMPPQHHHQPIEPQRTQTIRNQVNLKKPSLAIAPVEGKTDTLRLTFTLDATSPCTATVFWGVSELREEKNKLMCPMPPLKRVHFEKGLGQVYSAPENELLRLSDYEGGGALCTHNEQMASYPLVIRLETLTQAGRDAGHSLDELSPGCPLQPWVQSQTTYCELVRTPGQPTDTWGIRVIKQKIWVNEVSYELQDIYGIESQSCAAKDGTSSDSGAIDTGDDAGRECVICMSEPRDTAVLPCRHMCMCAPCAKALREQTNKCPICRRQVESLLKIVVQQSSSAK</sequence>
<dbReference type="InterPro" id="IPR045195">
    <property type="entry name" value="LOG2-like_mRING_C3HC5"/>
</dbReference>
<dbReference type="InterPro" id="IPR058981">
    <property type="entry name" value="MGRN1/RNF157-like_N"/>
</dbReference>
<evidence type="ECO:0000256" key="3">
    <source>
        <dbReference type="ARBA" id="ARBA00012483"/>
    </source>
</evidence>
<dbReference type="Gene3D" id="3.30.40.10">
    <property type="entry name" value="Zinc/RING finger domain, C3HC4 (zinc finger)"/>
    <property type="match status" value="1"/>
</dbReference>
<dbReference type="CDD" id="cd16789">
    <property type="entry name" value="mRING-HC-C3HC5_MGRN1-like"/>
    <property type="match status" value="1"/>
</dbReference>
<organism evidence="15 16">
    <name type="scientific">Pycnococcus provasolii</name>
    <dbReference type="NCBI Taxonomy" id="41880"/>
    <lineage>
        <taxon>Eukaryota</taxon>
        <taxon>Viridiplantae</taxon>
        <taxon>Chlorophyta</taxon>
        <taxon>Pseudoscourfieldiophyceae</taxon>
        <taxon>Pseudoscourfieldiales</taxon>
        <taxon>Pycnococcaceae</taxon>
        <taxon>Pycnococcus</taxon>
    </lineage>
</organism>
<evidence type="ECO:0000256" key="5">
    <source>
        <dbReference type="ARBA" id="ARBA00022707"/>
    </source>
</evidence>
<evidence type="ECO:0000256" key="9">
    <source>
        <dbReference type="ARBA" id="ARBA00022833"/>
    </source>
</evidence>
<evidence type="ECO:0000256" key="1">
    <source>
        <dbReference type="ARBA" id="ARBA00000900"/>
    </source>
</evidence>